<comment type="similarity">
    <text evidence="11">Belongs to the IPP isomerase type 2 family.</text>
</comment>
<evidence type="ECO:0000256" key="11">
    <source>
        <dbReference type="HAMAP-Rule" id="MF_00354"/>
    </source>
</evidence>
<dbReference type="PANTHER" id="PTHR43665:SF1">
    <property type="entry name" value="ISOPENTENYL-DIPHOSPHATE DELTA-ISOMERASE"/>
    <property type="match status" value="1"/>
</dbReference>
<feature type="binding site" evidence="11">
    <location>
        <position position="152"/>
    </location>
    <ligand>
        <name>Mg(2+)</name>
        <dbReference type="ChEBI" id="CHEBI:18420"/>
    </ligand>
</feature>
<keyword evidence="2 11" id="KW-0963">Cytoplasm</keyword>
<comment type="caution">
    <text evidence="13">The sequence shown here is derived from an EMBL/GenBank/DDBJ whole genome shotgun (WGS) entry which is preliminary data.</text>
</comment>
<organism evidence="13 14">
    <name type="scientific">Lacticaseibacillus brantae DSM 23927</name>
    <dbReference type="NCBI Taxonomy" id="1423727"/>
    <lineage>
        <taxon>Bacteria</taxon>
        <taxon>Bacillati</taxon>
        <taxon>Bacillota</taxon>
        <taxon>Bacilli</taxon>
        <taxon>Lactobacillales</taxon>
        <taxon>Lactobacillaceae</taxon>
        <taxon>Lacticaseibacillus</taxon>
    </lineage>
</organism>
<evidence type="ECO:0000256" key="7">
    <source>
        <dbReference type="ARBA" id="ARBA00022857"/>
    </source>
</evidence>
<comment type="caution">
    <text evidence="11">Lacks conserved residue(s) required for the propagation of feature annotation.</text>
</comment>
<feature type="binding site" evidence="11">
    <location>
        <position position="151"/>
    </location>
    <ligand>
        <name>substrate</name>
    </ligand>
</feature>
<dbReference type="InterPro" id="IPR011179">
    <property type="entry name" value="IPdP_isomerase"/>
</dbReference>
<dbReference type="GO" id="GO:0010181">
    <property type="term" value="F:FMN binding"/>
    <property type="evidence" value="ECO:0007669"/>
    <property type="project" value="UniProtKB-UniRule"/>
</dbReference>
<feature type="binding site" evidence="11">
    <location>
        <position position="182"/>
    </location>
    <ligand>
        <name>FMN</name>
        <dbReference type="ChEBI" id="CHEBI:58210"/>
    </ligand>
</feature>
<evidence type="ECO:0000256" key="4">
    <source>
        <dbReference type="ARBA" id="ARBA00022643"/>
    </source>
</evidence>
<keyword evidence="9 11" id="KW-0413">Isomerase</keyword>
<comment type="catalytic activity">
    <reaction evidence="11">
        <text>isopentenyl diphosphate = dimethylallyl diphosphate</text>
        <dbReference type="Rhea" id="RHEA:23284"/>
        <dbReference type="ChEBI" id="CHEBI:57623"/>
        <dbReference type="ChEBI" id="CHEBI:128769"/>
        <dbReference type="EC" id="5.3.3.2"/>
    </reaction>
</comment>
<dbReference type="InterPro" id="IPR013785">
    <property type="entry name" value="Aldolase_TIM"/>
</dbReference>
<keyword evidence="14" id="KW-1185">Reference proteome</keyword>
<feature type="binding site" evidence="11">
    <location>
        <begin position="62"/>
        <end position="64"/>
    </location>
    <ligand>
        <name>FMN</name>
        <dbReference type="ChEBI" id="CHEBI:58210"/>
    </ligand>
</feature>
<dbReference type="GO" id="GO:0004452">
    <property type="term" value="F:isopentenyl-diphosphate delta-isomerase activity"/>
    <property type="evidence" value="ECO:0007669"/>
    <property type="project" value="UniProtKB-UniRule"/>
</dbReference>
<feature type="binding site" evidence="11">
    <location>
        <begin position="277"/>
        <end position="278"/>
    </location>
    <ligand>
        <name>FMN</name>
        <dbReference type="ChEBI" id="CHEBI:58210"/>
    </ligand>
</feature>
<dbReference type="GO" id="GO:0000287">
    <property type="term" value="F:magnesium ion binding"/>
    <property type="evidence" value="ECO:0007669"/>
    <property type="project" value="UniProtKB-UniRule"/>
</dbReference>
<dbReference type="SUPFAM" id="SSF51395">
    <property type="entry name" value="FMN-linked oxidoreductases"/>
    <property type="match status" value="1"/>
</dbReference>
<dbReference type="GO" id="GO:0070402">
    <property type="term" value="F:NADPH binding"/>
    <property type="evidence" value="ECO:0007669"/>
    <property type="project" value="UniProtKB-UniRule"/>
</dbReference>
<feature type="binding site" evidence="11">
    <location>
        <position position="92"/>
    </location>
    <ligand>
        <name>FMN</name>
        <dbReference type="ChEBI" id="CHEBI:58210"/>
    </ligand>
</feature>
<dbReference type="PIRSF" id="PIRSF003314">
    <property type="entry name" value="IPP_isomerase"/>
    <property type="match status" value="1"/>
</dbReference>
<protein>
    <recommendedName>
        <fullName evidence="11">Isopentenyl-diphosphate delta-isomerase</fullName>
        <shortName evidence="11">IPP isomerase</shortName>
        <ecNumber evidence="11">5.3.3.2</ecNumber>
    </recommendedName>
    <alternativeName>
        <fullName evidence="11">Isopentenyl diphosphate:dimethylallyl diphosphate isomerase</fullName>
    </alternativeName>
    <alternativeName>
        <fullName evidence="11">Isopentenyl pyrophosphate isomerase</fullName>
    </alternativeName>
    <alternativeName>
        <fullName evidence="11">Type 2 isopentenyl diphosphate isomerase</fullName>
        <shortName evidence="11">IDI-2</shortName>
    </alternativeName>
</protein>
<comment type="subcellular location">
    <subcellularLocation>
        <location evidence="11">Cytoplasm</location>
    </subcellularLocation>
</comment>
<evidence type="ECO:0000256" key="1">
    <source>
        <dbReference type="ARBA" id="ARBA00001917"/>
    </source>
</evidence>
<dbReference type="RefSeq" id="WP_057893703.1">
    <property type="nucleotide sequence ID" value="NZ_AYZQ01000001.1"/>
</dbReference>
<evidence type="ECO:0000313" key="13">
    <source>
        <dbReference type="EMBL" id="KRM72682.1"/>
    </source>
</evidence>
<dbReference type="EC" id="5.3.3.2" evidence="11"/>
<comment type="cofactor">
    <cofactor evidence="11">
        <name>NADPH</name>
        <dbReference type="ChEBI" id="CHEBI:57783"/>
    </cofactor>
</comment>
<dbReference type="HAMAP" id="MF_00354">
    <property type="entry name" value="Idi_2"/>
    <property type="match status" value="1"/>
</dbReference>
<keyword evidence="7 11" id="KW-0521">NADP</keyword>
<evidence type="ECO:0000256" key="6">
    <source>
        <dbReference type="ARBA" id="ARBA00022842"/>
    </source>
</evidence>
<reference evidence="13 14" key="1">
    <citation type="journal article" date="2015" name="Genome Announc.">
        <title>Expanding the biotechnology potential of lactobacilli through comparative genomics of 213 strains and associated genera.</title>
        <authorList>
            <person name="Sun Z."/>
            <person name="Harris H.M."/>
            <person name="McCann A."/>
            <person name="Guo C."/>
            <person name="Argimon S."/>
            <person name="Zhang W."/>
            <person name="Yang X."/>
            <person name="Jeffery I.B."/>
            <person name="Cooney J.C."/>
            <person name="Kagawa T.F."/>
            <person name="Liu W."/>
            <person name="Song Y."/>
            <person name="Salvetti E."/>
            <person name="Wrobel A."/>
            <person name="Rasinkangas P."/>
            <person name="Parkhill J."/>
            <person name="Rea M.C."/>
            <person name="O'Sullivan O."/>
            <person name="Ritari J."/>
            <person name="Douillard F.P."/>
            <person name="Paul Ross R."/>
            <person name="Yang R."/>
            <person name="Briner A.E."/>
            <person name="Felis G.E."/>
            <person name="de Vos W.M."/>
            <person name="Barrangou R."/>
            <person name="Klaenhammer T.R."/>
            <person name="Caufield P.W."/>
            <person name="Cui Y."/>
            <person name="Zhang H."/>
            <person name="O'Toole P.W."/>
        </authorList>
    </citation>
    <scope>NUCLEOTIDE SEQUENCE [LARGE SCALE GENOMIC DNA]</scope>
    <source>
        <strain evidence="13 14">DSM 23927</strain>
    </source>
</reference>
<evidence type="ECO:0000259" key="12">
    <source>
        <dbReference type="Pfam" id="PF01070"/>
    </source>
</evidence>
<dbReference type="Gene3D" id="3.20.20.70">
    <property type="entry name" value="Aldolase class I"/>
    <property type="match status" value="1"/>
</dbReference>
<accession>A0A0R2B0T2</accession>
<dbReference type="STRING" id="1423727.FC34_GL000392"/>
<dbReference type="InterPro" id="IPR000262">
    <property type="entry name" value="FMN-dep_DH"/>
</dbReference>
<evidence type="ECO:0000256" key="9">
    <source>
        <dbReference type="ARBA" id="ARBA00023235"/>
    </source>
</evidence>
<feature type="binding site" evidence="11">
    <location>
        <begin position="8"/>
        <end position="9"/>
    </location>
    <ligand>
        <name>substrate</name>
    </ligand>
</feature>
<comment type="cofactor">
    <cofactor evidence="11">
        <name>Mg(2+)</name>
        <dbReference type="ChEBI" id="CHEBI:18420"/>
    </cofactor>
</comment>
<keyword evidence="4 11" id="KW-0288">FMN</keyword>
<dbReference type="OrthoDB" id="9795032at2"/>
<gene>
    <name evidence="11" type="primary">fni</name>
    <name evidence="13" type="ORF">FC34_GL000392</name>
</gene>
<keyword evidence="6 11" id="KW-0460">Magnesium</keyword>
<keyword evidence="8 11" id="KW-0414">Isoprene biosynthesis</keyword>
<dbReference type="PANTHER" id="PTHR43665">
    <property type="entry name" value="ISOPENTENYL-DIPHOSPHATE DELTA-ISOMERASE"/>
    <property type="match status" value="1"/>
</dbReference>
<name>A0A0R2B0T2_9LACO</name>
<dbReference type="PATRIC" id="fig|1423727.3.peg.394"/>
<dbReference type="EMBL" id="AYZQ01000001">
    <property type="protein sequence ID" value="KRM72682.1"/>
    <property type="molecule type" value="Genomic_DNA"/>
</dbReference>
<evidence type="ECO:0000256" key="3">
    <source>
        <dbReference type="ARBA" id="ARBA00022630"/>
    </source>
</evidence>
<proteinExistence type="inferred from homology"/>
<dbReference type="CDD" id="cd02811">
    <property type="entry name" value="IDI-2_FMN"/>
    <property type="match status" value="1"/>
</dbReference>
<comment type="cofactor">
    <cofactor evidence="1 11">
        <name>FMN</name>
        <dbReference type="ChEBI" id="CHEBI:58210"/>
    </cofactor>
</comment>
<evidence type="ECO:0000256" key="10">
    <source>
        <dbReference type="ARBA" id="ARBA00025810"/>
    </source>
</evidence>
<evidence type="ECO:0000256" key="2">
    <source>
        <dbReference type="ARBA" id="ARBA00022490"/>
    </source>
</evidence>
<sequence>MQSQQSHRKDEHVFLAEKYYHQSQAGFDAVRFIHTALPELAVSDVNLQPNLFGWLHPVYINAMTGGSAQTGKLNGQLAQIAQQQQLAIASGSQAIALKDSSVVETFTTLRKHNPEGFILANLGAGHTWADAKAAIAMLDANALEIHLNAAQELVMPEGDRDFHWLDDLATIVAQSPVPVIVKEVGFGMSRETLVALAEIGVQYVDVAGRGGTNFAQIENSRRPDKDFAYLASWGQTTAESLLEAASSPMTALATGGIQTPLDALIALRLGARSVGMSGQVLHWLIQDGLDATNTKLQAFMAQLTQLMTLVGANSLNALRDKSVVYAPELLSYAKQRQLALP</sequence>
<dbReference type="GO" id="GO:0016491">
    <property type="term" value="F:oxidoreductase activity"/>
    <property type="evidence" value="ECO:0007669"/>
    <property type="project" value="InterPro"/>
</dbReference>
<dbReference type="Proteomes" id="UP000051672">
    <property type="component" value="Unassembled WGS sequence"/>
</dbReference>
<comment type="subunit">
    <text evidence="10 11">Homooctamer. Dimer of tetramers.</text>
</comment>
<evidence type="ECO:0000313" key="14">
    <source>
        <dbReference type="Proteomes" id="UP000051672"/>
    </source>
</evidence>
<evidence type="ECO:0000256" key="8">
    <source>
        <dbReference type="ARBA" id="ARBA00023229"/>
    </source>
</evidence>
<evidence type="ECO:0000256" key="5">
    <source>
        <dbReference type="ARBA" id="ARBA00022723"/>
    </source>
</evidence>
<keyword evidence="5 11" id="KW-0479">Metal-binding</keyword>
<feature type="binding site" evidence="11">
    <location>
        <position position="121"/>
    </location>
    <ligand>
        <name>FMN</name>
        <dbReference type="ChEBI" id="CHEBI:58210"/>
    </ligand>
</feature>
<dbReference type="Pfam" id="PF01070">
    <property type="entry name" value="FMN_dh"/>
    <property type="match status" value="1"/>
</dbReference>
<dbReference type="GO" id="GO:0005737">
    <property type="term" value="C:cytoplasm"/>
    <property type="evidence" value="ECO:0007669"/>
    <property type="project" value="UniProtKB-SubCell"/>
</dbReference>
<comment type="function">
    <text evidence="11">Involved in the biosynthesis of isoprenoids. Catalyzes the 1,3-allylic rearrangement of the homoallylic substrate isopentenyl (IPP) to its allylic isomer, dimethylallyl diphosphate (DMAPP).</text>
</comment>
<dbReference type="NCBIfam" id="TIGR02151">
    <property type="entry name" value="IPP_isom_2"/>
    <property type="match status" value="1"/>
</dbReference>
<dbReference type="GO" id="GO:0008299">
    <property type="term" value="P:isoprenoid biosynthetic process"/>
    <property type="evidence" value="ECO:0007669"/>
    <property type="project" value="UniProtKB-UniRule"/>
</dbReference>
<keyword evidence="3 11" id="KW-0285">Flavoprotein</keyword>
<dbReference type="AlphaFoldDB" id="A0A0R2B0T2"/>
<feature type="domain" description="FMN-dependent dehydrogenase" evidence="12">
    <location>
        <begin position="147"/>
        <end position="322"/>
    </location>
</feature>
<feature type="binding site" evidence="11">
    <location>
        <position position="212"/>
    </location>
    <ligand>
        <name>FMN</name>
        <dbReference type="ChEBI" id="CHEBI:58210"/>
    </ligand>
</feature>